<accession>A0A3M7FFS0</accession>
<comment type="caution">
    <text evidence="3">The sequence shown here is derived from an EMBL/GenBank/DDBJ whole genome shotgun (WGS) entry which is preliminary data.</text>
</comment>
<feature type="transmembrane region" description="Helical" evidence="2">
    <location>
        <begin position="263"/>
        <end position="288"/>
    </location>
</feature>
<evidence type="ECO:0000313" key="4">
    <source>
        <dbReference type="Proteomes" id="UP000268823"/>
    </source>
</evidence>
<dbReference type="VEuPathDB" id="FungiDB:BTJ68_02229"/>
<feature type="compositionally biased region" description="Low complexity" evidence="1">
    <location>
        <begin position="183"/>
        <end position="211"/>
    </location>
</feature>
<feature type="region of interest" description="Disordered" evidence="1">
    <location>
        <begin position="293"/>
        <end position="448"/>
    </location>
</feature>
<feature type="region of interest" description="Disordered" evidence="1">
    <location>
        <begin position="237"/>
        <end position="258"/>
    </location>
</feature>
<feature type="compositionally biased region" description="Polar residues" evidence="1">
    <location>
        <begin position="302"/>
        <end position="313"/>
    </location>
</feature>
<feature type="region of interest" description="Disordered" evidence="1">
    <location>
        <begin position="143"/>
        <end position="211"/>
    </location>
</feature>
<gene>
    <name evidence="3" type="ORF">D0861_05183</name>
</gene>
<dbReference type="OrthoDB" id="5215637at2759"/>
<evidence type="ECO:0000256" key="1">
    <source>
        <dbReference type="SAM" id="MobiDB-lite"/>
    </source>
</evidence>
<reference evidence="3 4" key="1">
    <citation type="journal article" date="2018" name="BMC Genomics">
        <title>Genomic evidence for intraspecific hybridization in a clonal and extremely halotolerant yeast.</title>
        <authorList>
            <person name="Gostincar C."/>
            <person name="Stajich J.E."/>
            <person name="Zupancic J."/>
            <person name="Zalar P."/>
            <person name="Gunde-Cimerman N."/>
        </authorList>
    </citation>
    <scope>NUCLEOTIDE SEQUENCE [LARGE SCALE GENOMIC DNA]</scope>
    <source>
        <strain evidence="3 4">EXF-2788</strain>
    </source>
</reference>
<dbReference type="Proteomes" id="UP000268823">
    <property type="component" value="Unassembled WGS sequence"/>
</dbReference>
<keyword evidence="2" id="KW-0472">Membrane</keyword>
<proteinExistence type="predicted"/>
<keyword evidence="2" id="KW-0812">Transmembrane</keyword>
<feature type="compositionally biased region" description="Basic and acidic residues" evidence="1">
    <location>
        <begin position="430"/>
        <end position="448"/>
    </location>
</feature>
<protein>
    <recommendedName>
        <fullName evidence="5">Mid2 domain-containing protein</fullName>
    </recommendedName>
</protein>
<keyword evidence="2" id="KW-1133">Transmembrane helix</keyword>
<sequence>MRMLPGRYAGLATFTPLLVREARAQSCYYPNGDLAEGMAACSADGGACCPFQWECLSNGLCYLGNADYYGRYTCTDQSWSNSTCPGLCTQGNTASGNEAILQCAAGSWCCDGNRSFDCCEEADAVFFDLPDGTSIAYISSVPSASATTSSSPEDTTETTTFSFSMSDPISASRTETSSDAEETTPAAQPSQTTSTAPTTPSSTSPSTTEAPATITSQAITTGTNGAASTLYIISTVTPEPDPIYTPTETSSDDDDDEPTSPNLALIIGIAVGLPLILLALSLLTCLLWKRHRRRTTTTKTRSPNGSTEYNSQGGEVDEKFGSQVGHLAPDGRAPELDSFPVARVQRSASGRKSELEGSSSSRTTVSSPAISSLGGAGRSLFGGQQGSPLSPGLQSVREEQQQQQQQQEPYELWGGYVPYRPPQSAQEVGRPMREGYNSDDKEKSGLSQ</sequence>
<dbReference type="AlphaFoldDB" id="A0A3M7FFS0"/>
<name>A0A3M7FFS0_HORWE</name>
<feature type="compositionally biased region" description="Low complexity" evidence="1">
    <location>
        <begin position="143"/>
        <end position="167"/>
    </location>
</feature>
<dbReference type="EMBL" id="QWIR01000089">
    <property type="protein sequence ID" value="RMY87748.1"/>
    <property type="molecule type" value="Genomic_DNA"/>
</dbReference>
<feature type="compositionally biased region" description="Low complexity" evidence="1">
    <location>
        <begin position="358"/>
        <end position="372"/>
    </location>
</feature>
<evidence type="ECO:0000256" key="2">
    <source>
        <dbReference type="SAM" id="Phobius"/>
    </source>
</evidence>
<evidence type="ECO:0008006" key="5">
    <source>
        <dbReference type="Google" id="ProtNLM"/>
    </source>
</evidence>
<organism evidence="3 4">
    <name type="scientific">Hortaea werneckii</name>
    <name type="common">Black yeast</name>
    <name type="synonym">Cladosporium werneckii</name>
    <dbReference type="NCBI Taxonomy" id="91943"/>
    <lineage>
        <taxon>Eukaryota</taxon>
        <taxon>Fungi</taxon>
        <taxon>Dikarya</taxon>
        <taxon>Ascomycota</taxon>
        <taxon>Pezizomycotina</taxon>
        <taxon>Dothideomycetes</taxon>
        <taxon>Dothideomycetidae</taxon>
        <taxon>Mycosphaerellales</taxon>
        <taxon>Teratosphaeriaceae</taxon>
        <taxon>Hortaea</taxon>
    </lineage>
</organism>
<evidence type="ECO:0000313" key="3">
    <source>
        <dbReference type="EMBL" id="RMY87748.1"/>
    </source>
</evidence>